<proteinExistence type="predicted"/>
<keyword evidence="3" id="KW-1185">Reference proteome</keyword>
<dbReference type="AlphaFoldDB" id="A0A5S3PNF5"/>
<dbReference type="PROSITE" id="PS51257">
    <property type="entry name" value="PROKAR_LIPOPROTEIN"/>
    <property type="match status" value="1"/>
</dbReference>
<protein>
    <recommendedName>
        <fullName evidence="4">Lipoprotein</fullName>
    </recommendedName>
</protein>
<dbReference type="Proteomes" id="UP000310314">
    <property type="component" value="Unassembled WGS sequence"/>
</dbReference>
<dbReference type="RefSeq" id="WP_138658821.1">
    <property type="nucleotide sequence ID" value="NZ_VATY01000003.1"/>
</dbReference>
<gene>
    <name evidence="2" type="ORF">FEE95_15015</name>
</gene>
<evidence type="ECO:0000313" key="2">
    <source>
        <dbReference type="EMBL" id="TMM55953.1"/>
    </source>
</evidence>
<comment type="caution">
    <text evidence="2">The sequence shown here is derived from an EMBL/GenBank/DDBJ whole genome shotgun (WGS) entry which is preliminary data.</text>
</comment>
<accession>A0A5S3PNF5</accession>
<keyword evidence="1" id="KW-0732">Signal</keyword>
<dbReference type="EMBL" id="VATY01000003">
    <property type="protein sequence ID" value="TMM55953.1"/>
    <property type="molecule type" value="Genomic_DNA"/>
</dbReference>
<organism evidence="2 3">
    <name type="scientific">Maribacter algarum</name>
    <name type="common">ex Zhang et al. 2020</name>
    <dbReference type="NCBI Taxonomy" id="2578118"/>
    <lineage>
        <taxon>Bacteria</taxon>
        <taxon>Pseudomonadati</taxon>
        <taxon>Bacteroidota</taxon>
        <taxon>Flavobacteriia</taxon>
        <taxon>Flavobacteriales</taxon>
        <taxon>Flavobacteriaceae</taxon>
        <taxon>Maribacter</taxon>
    </lineage>
</organism>
<dbReference type="OrthoDB" id="1449723at2"/>
<evidence type="ECO:0000313" key="3">
    <source>
        <dbReference type="Proteomes" id="UP000310314"/>
    </source>
</evidence>
<feature type="signal peptide" evidence="1">
    <location>
        <begin position="1"/>
        <end position="23"/>
    </location>
</feature>
<evidence type="ECO:0000256" key="1">
    <source>
        <dbReference type="SAM" id="SignalP"/>
    </source>
</evidence>
<name>A0A5S3PNF5_9FLAO</name>
<reference evidence="2 3" key="1">
    <citation type="submission" date="2019-05" db="EMBL/GenBank/DDBJ databases">
        <authorList>
            <person name="Zhang J.-Y."/>
            <person name="Feg X."/>
            <person name="Du Z.-J."/>
        </authorList>
    </citation>
    <scope>NUCLEOTIDE SEQUENCE [LARGE SCALE GENOMIC DNA]</scope>
    <source>
        <strain evidence="2 3">RZ26</strain>
    </source>
</reference>
<feature type="chain" id="PRO_5024411795" description="Lipoprotein" evidence="1">
    <location>
        <begin position="24"/>
        <end position="89"/>
    </location>
</feature>
<evidence type="ECO:0008006" key="4">
    <source>
        <dbReference type="Google" id="ProtNLM"/>
    </source>
</evidence>
<sequence length="89" mass="10144">MRKIRILFFTALSVFLLSSCVKAAKDLVDDIELRTQCVERLAEYTTESGDKTCSQIRSEIDAILRDCGEFLSQEEKDDLNFAKDNCTDN</sequence>